<protein>
    <submittedName>
        <fullName evidence="2">Uncharacterized protein</fullName>
    </submittedName>
</protein>
<evidence type="ECO:0000313" key="3">
    <source>
        <dbReference type="Proteomes" id="UP000308271"/>
    </source>
</evidence>
<evidence type="ECO:0000256" key="1">
    <source>
        <dbReference type="SAM" id="Phobius"/>
    </source>
</evidence>
<keyword evidence="1" id="KW-0812">Transmembrane</keyword>
<dbReference type="EMBL" id="VDCH01000002">
    <property type="protein sequence ID" value="TNJ40081.1"/>
    <property type="molecule type" value="Genomic_DNA"/>
</dbReference>
<name>A0A5C4SBG6_CHLTI</name>
<keyword evidence="1" id="KW-1133">Transmembrane helix</keyword>
<proteinExistence type="predicted"/>
<dbReference type="AlphaFoldDB" id="A0A5C4SBG6"/>
<dbReference type="OrthoDB" id="9967058at2"/>
<comment type="caution">
    <text evidence="2">The sequence shown here is derived from an EMBL/GenBank/DDBJ whole genome shotgun (WGS) entry which is preliminary data.</text>
</comment>
<dbReference type="Proteomes" id="UP000308271">
    <property type="component" value="Unassembled WGS sequence"/>
</dbReference>
<evidence type="ECO:0000313" key="2">
    <source>
        <dbReference type="EMBL" id="TNJ40081.1"/>
    </source>
</evidence>
<organism evidence="2 3">
    <name type="scientific">Chlorobaculum thiosulfatiphilum</name>
    <name type="common">Chlorobium limicola f.sp. thiosulfatophilum</name>
    <dbReference type="NCBI Taxonomy" id="115852"/>
    <lineage>
        <taxon>Bacteria</taxon>
        <taxon>Pseudomonadati</taxon>
        <taxon>Chlorobiota</taxon>
        <taxon>Chlorobiia</taxon>
        <taxon>Chlorobiales</taxon>
        <taxon>Chlorobiaceae</taxon>
        <taxon>Chlorobaculum</taxon>
    </lineage>
</organism>
<feature type="transmembrane region" description="Helical" evidence="1">
    <location>
        <begin position="16"/>
        <end position="37"/>
    </location>
</feature>
<keyword evidence="1" id="KW-0472">Membrane</keyword>
<accession>A0A5C4SBG6</accession>
<sequence length="52" mass="5786">MIKASTMTDPFNYTTIFAPLGFFIGGIFVVLLLNRFIGKSQNKKPGQEQHPA</sequence>
<keyword evidence="3" id="KW-1185">Reference proteome</keyword>
<gene>
    <name evidence="2" type="ORF">FGF66_01965</name>
</gene>
<reference evidence="2 3" key="1">
    <citation type="submission" date="2019-05" db="EMBL/GenBank/DDBJ databases">
        <title>Draft Whole-Genome sequence of the green sulfur bacterium Chlorobaculum thiosulfatiphilum DSM 249.</title>
        <authorList>
            <person name="Meyer T.E."/>
            <person name="Kyndt J.A."/>
        </authorList>
    </citation>
    <scope>NUCLEOTIDE SEQUENCE [LARGE SCALE GENOMIC DNA]</scope>
    <source>
        <strain evidence="2 3">DSM 249</strain>
    </source>
</reference>